<dbReference type="OrthoDB" id="598142at2"/>
<dbReference type="RefSeq" id="WP_143372097.1">
    <property type="nucleotide sequence ID" value="NZ_VJVZ01000002.1"/>
</dbReference>
<feature type="compositionally biased region" description="Low complexity" evidence="1">
    <location>
        <begin position="93"/>
        <end position="111"/>
    </location>
</feature>
<dbReference type="AlphaFoldDB" id="A0A552V805"/>
<evidence type="ECO:0000256" key="1">
    <source>
        <dbReference type="SAM" id="MobiDB-lite"/>
    </source>
</evidence>
<name>A0A552V805_9FLAO</name>
<dbReference type="SUPFAM" id="SSF50249">
    <property type="entry name" value="Nucleic acid-binding proteins"/>
    <property type="match status" value="1"/>
</dbReference>
<gene>
    <name evidence="2" type="ORF">FMM05_04270</name>
</gene>
<dbReference type="Proteomes" id="UP000320643">
    <property type="component" value="Unassembled WGS sequence"/>
</dbReference>
<dbReference type="Pfam" id="PF11325">
    <property type="entry name" value="DUF3127"/>
    <property type="match status" value="1"/>
</dbReference>
<evidence type="ECO:0000313" key="2">
    <source>
        <dbReference type="EMBL" id="TRW26597.1"/>
    </source>
</evidence>
<dbReference type="EMBL" id="VJVZ01000002">
    <property type="protein sequence ID" value="TRW26597.1"/>
    <property type="molecule type" value="Genomic_DNA"/>
</dbReference>
<sequence>MEVSGRIKMIDETKAFGANGFRKRELVVTTDEQYPQHIMIEFTQDKCDLLNNYRVGEPVKVSINLRGREWVNPQGETKYFNSIQGWRIEKAADAPQQGGYQQAPQQGYGQAPQGGGYQQAPQQGYGQAPAARDAFEPATNYKEEDHDDLPF</sequence>
<reference evidence="2 3" key="1">
    <citation type="submission" date="2019-07" db="EMBL/GenBank/DDBJ databases">
        <title>Flavobacterium sp. nov., isolated from glacier ice.</title>
        <authorList>
            <person name="Liu Q."/>
            <person name="Xin Y.-H."/>
        </authorList>
    </citation>
    <scope>NUCLEOTIDE SEQUENCE [LARGE SCALE GENOMIC DNA]</scope>
    <source>
        <strain evidence="2 3">ZT4R6</strain>
    </source>
</reference>
<dbReference type="InterPro" id="IPR021474">
    <property type="entry name" value="DUF3127"/>
</dbReference>
<comment type="caution">
    <text evidence="2">The sequence shown here is derived from an EMBL/GenBank/DDBJ whole genome shotgun (WGS) entry which is preliminary data.</text>
</comment>
<accession>A0A552V805</accession>
<dbReference type="InterPro" id="IPR012340">
    <property type="entry name" value="NA-bd_OB-fold"/>
</dbReference>
<feature type="compositionally biased region" description="Basic and acidic residues" evidence="1">
    <location>
        <begin position="141"/>
        <end position="151"/>
    </location>
</feature>
<organism evidence="2 3">
    <name type="scientific">Flavobacterium zepuense</name>
    <dbReference type="NCBI Taxonomy" id="2593302"/>
    <lineage>
        <taxon>Bacteria</taxon>
        <taxon>Pseudomonadati</taxon>
        <taxon>Bacteroidota</taxon>
        <taxon>Flavobacteriia</taxon>
        <taxon>Flavobacteriales</taxon>
        <taxon>Flavobacteriaceae</taxon>
        <taxon>Flavobacterium</taxon>
    </lineage>
</organism>
<keyword evidence="3" id="KW-1185">Reference proteome</keyword>
<evidence type="ECO:0000313" key="3">
    <source>
        <dbReference type="Proteomes" id="UP000320643"/>
    </source>
</evidence>
<feature type="compositionally biased region" description="Low complexity" evidence="1">
    <location>
        <begin position="118"/>
        <end position="131"/>
    </location>
</feature>
<proteinExistence type="predicted"/>
<protein>
    <submittedName>
        <fullName evidence="2">DUF3127 domain-containing protein</fullName>
    </submittedName>
</protein>
<feature type="region of interest" description="Disordered" evidence="1">
    <location>
        <begin position="91"/>
        <end position="151"/>
    </location>
</feature>